<protein>
    <recommendedName>
        <fullName evidence="6">Reverse transcriptase domain-containing protein</fullName>
    </recommendedName>
</protein>
<feature type="domain" description="Reverse transcriptase/retrotransposon-derived protein RNase H-like" evidence="3">
    <location>
        <begin position="260"/>
        <end position="360"/>
    </location>
</feature>
<sequence>MVEILDSSSNRIDLYIARGLGCYKTAYVTWLSNVVFVPKPSGDWRMCVDYTSLNRACLTDAYPMPRIDQLVDYTAYHEMLRFADMFSGYHQIPMAEEDRSKTAFMTPFGNFCYRVMAFGIKNAGATYQRMASNVFRKQIGRNVEAYVDDLIVKIRRREDHLEDLRETFQAMRAHRLRLNPLKCVFNTEAGKFLGFMITKRGIEANPKQVDAIPRLTPPKTPKEVQGLAGRLAALGRFIPRSADRAAPFFRTLKKAVRFQWNTECDGAFEELKQLLAASTLMTVPKAGETLYLYIAVSEVSVSAVLVSREAPSGEDKLVYYVSRTMVAHERRYAPIEKAALAVVMVAAKLRPYFLAHTIVVLTNLPLKSTLGSMDVAGRLDKWAVQLSEFDIRYSPRPAIKAQVLADFVAEGVVEAERGVDDCWQVQVDGAESRIGAGACIVIISPGGAMHEVAS</sequence>
<dbReference type="EMBL" id="OZ034819">
    <property type="protein sequence ID" value="CAL1396321.1"/>
    <property type="molecule type" value="Genomic_DNA"/>
</dbReference>
<proteinExistence type="predicted"/>
<evidence type="ECO:0000313" key="5">
    <source>
        <dbReference type="Proteomes" id="UP001497516"/>
    </source>
</evidence>
<dbReference type="Pfam" id="PF00078">
    <property type="entry name" value="RVT_1"/>
    <property type="match status" value="1"/>
</dbReference>
<dbReference type="InterPro" id="IPR041577">
    <property type="entry name" value="RT_RNaseH_2"/>
</dbReference>
<dbReference type="CDD" id="cd01647">
    <property type="entry name" value="RT_LTR"/>
    <property type="match status" value="1"/>
</dbReference>
<dbReference type="InterPro" id="IPR043128">
    <property type="entry name" value="Rev_trsase/Diguanyl_cyclase"/>
</dbReference>
<name>A0AAV2FDG1_9ROSI</name>
<dbReference type="Gene3D" id="3.10.10.10">
    <property type="entry name" value="HIV Type 1 Reverse Transcriptase, subunit A, domain 1"/>
    <property type="match status" value="1"/>
</dbReference>
<dbReference type="Proteomes" id="UP001497516">
    <property type="component" value="Chromosome 6"/>
</dbReference>
<evidence type="ECO:0000256" key="1">
    <source>
        <dbReference type="ARBA" id="ARBA00023268"/>
    </source>
</evidence>
<dbReference type="InterPro" id="IPR043502">
    <property type="entry name" value="DNA/RNA_pol_sf"/>
</dbReference>
<dbReference type="GO" id="GO:0003824">
    <property type="term" value="F:catalytic activity"/>
    <property type="evidence" value="ECO:0007669"/>
    <property type="project" value="UniProtKB-KW"/>
</dbReference>
<evidence type="ECO:0000259" key="2">
    <source>
        <dbReference type="Pfam" id="PF00078"/>
    </source>
</evidence>
<dbReference type="SUPFAM" id="SSF56672">
    <property type="entry name" value="DNA/RNA polymerases"/>
    <property type="match status" value="1"/>
</dbReference>
<dbReference type="Pfam" id="PF17919">
    <property type="entry name" value="RT_RNaseH_2"/>
    <property type="match status" value="1"/>
</dbReference>
<feature type="domain" description="Reverse transcriptase" evidence="2">
    <location>
        <begin position="37"/>
        <end position="197"/>
    </location>
</feature>
<dbReference type="InterPro" id="IPR050951">
    <property type="entry name" value="Retrovirus_Pol_polyprotein"/>
</dbReference>
<gene>
    <name evidence="4" type="ORF">LTRI10_LOCUS36698</name>
</gene>
<evidence type="ECO:0000259" key="3">
    <source>
        <dbReference type="Pfam" id="PF17919"/>
    </source>
</evidence>
<dbReference type="AlphaFoldDB" id="A0AAV2FDG1"/>
<evidence type="ECO:0000313" key="4">
    <source>
        <dbReference type="EMBL" id="CAL1396321.1"/>
    </source>
</evidence>
<organism evidence="4 5">
    <name type="scientific">Linum trigynum</name>
    <dbReference type="NCBI Taxonomy" id="586398"/>
    <lineage>
        <taxon>Eukaryota</taxon>
        <taxon>Viridiplantae</taxon>
        <taxon>Streptophyta</taxon>
        <taxon>Embryophyta</taxon>
        <taxon>Tracheophyta</taxon>
        <taxon>Spermatophyta</taxon>
        <taxon>Magnoliopsida</taxon>
        <taxon>eudicotyledons</taxon>
        <taxon>Gunneridae</taxon>
        <taxon>Pentapetalae</taxon>
        <taxon>rosids</taxon>
        <taxon>fabids</taxon>
        <taxon>Malpighiales</taxon>
        <taxon>Linaceae</taxon>
        <taxon>Linum</taxon>
    </lineage>
</organism>
<dbReference type="PANTHER" id="PTHR37984">
    <property type="entry name" value="PROTEIN CBG26694"/>
    <property type="match status" value="1"/>
</dbReference>
<dbReference type="PANTHER" id="PTHR37984:SF5">
    <property type="entry name" value="PROTEIN NYNRIN-LIKE"/>
    <property type="match status" value="1"/>
</dbReference>
<keyword evidence="1" id="KW-0511">Multifunctional enzyme</keyword>
<accession>A0AAV2FDG1</accession>
<keyword evidence="5" id="KW-1185">Reference proteome</keyword>
<evidence type="ECO:0008006" key="6">
    <source>
        <dbReference type="Google" id="ProtNLM"/>
    </source>
</evidence>
<dbReference type="InterPro" id="IPR000477">
    <property type="entry name" value="RT_dom"/>
</dbReference>
<dbReference type="Gene3D" id="3.30.70.270">
    <property type="match status" value="2"/>
</dbReference>
<reference evidence="4 5" key="1">
    <citation type="submission" date="2024-04" db="EMBL/GenBank/DDBJ databases">
        <authorList>
            <person name="Fracassetti M."/>
        </authorList>
    </citation>
    <scope>NUCLEOTIDE SEQUENCE [LARGE SCALE GENOMIC DNA]</scope>
</reference>